<keyword evidence="2" id="KW-1185">Reference proteome</keyword>
<organism evidence="1 2">
    <name type="scientific">Desulforapulum autotrophicum (strain ATCC 43914 / DSM 3382 / VKM B-1955 / HRM2)</name>
    <name type="common">Desulfobacterium autotrophicum</name>
    <dbReference type="NCBI Taxonomy" id="177437"/>
    <lineage>
        <taxon>Bacteria</taxon>
        <taxon>Pseudomonadati</taxon>
        <taxon>Thermodesulfobacteriota</taxon>
        <taxon>Desulfobacteria</taxon>
        <taxon>Desulfobacterales</taxon>
        <taxon>Desulfobacteraceae</taxon>
        <taxon>Desulforapulum</taxon>
    </lineage>
</organism>
<name>C0QIJ2_DESAH</name>
<accession>C0QIJ2</accession>
<reference evidence="1 2" key="1">
    <citation type="journal article" date="2009" name="Environ. Microbiol.">
        <title>Genome sequence of Desulfobacterium autotrophicum HRM2, a marine sulfate reducer oxidizing organic carbon completely to carbon dioxide.</title>
        <authorList>
            <person name="Strittmatter A.W."/>
            <person name="Liesegang H."/>
            <person name="Rabus R."/>
            <person name="Decker I."/>
            <person name="Amann J."/>
            <person name="Andres S."/>
            <person name="Henne A."/>
            <person name="Fricke W.F."/>
            <person name="Martinez-Arias R."/>
            <person name="Bartels D."/>
            <person name="Goesmann A."/>
            <person name="Krause L."/>
            <person name="Puehler A."/>
            <person name="Klenk H.P."/>
            <person name="Richter M."/>
            <person name="Schuler M."/>
            <person name="Gloeckner F.O."/>
            <person name="Meyerdierks A."/>
            <person name="Gottschalk G."/>
            <person name="Amann R."/>
        </authorList>
    </citation>
    <scope>NUCLEOTIDE SEQUENCE [LARGE SCALE GENOMIC DNA]</scope>
    <source>
        <strain evidence="2">ATCC 43914 / DSM 3382 / HRM2</strain>
    </source>
</reference>
<gene>
    <name evidence="1" type="ordered locus">HRM2_48880</name>
</gene>
<proteinExistence type="predicted"/>
<dbReference type="HOGENOM" id="CLU_491544_0_0_7"/>
<dbReference type="RefSeq" id="WP_015906643.1">
    <property type="nucleotide sequence ID" value="NC_012108.1"/>
</dbReference>
<sequence length="554" mass="64723">MDNLSIDDRFHLLLHRKIMNKTGSAKRRSKKYYKDQYKKTGIIPAPLLLVEKGIMEGRKCSGRPRSIDEQTRKRFIEMVKTSSDPSSQEFIFITRKARTIKNYHYWLEKELGKSISLPALRRCAKRENLKFYLEKEDYQDEPRPPKAFNPEPVFCLIQMDGCRFRYLKIRNENNNWQTPQVIEIFDTGSRHMFVLDAYFTESSLNSVDLFTQFLLSTPFPQQKVRFRPDQAKGFLNLKRAVNALNLKHSTPGGFYMASDFARPHAPKDKAHLESSHRSLHNFEIKIIKAFEDRICDTVAGTIFNRGKKEKITVTLLDITLKELKEGPLIEEYRNEHNNNKHYFSEKAEIREWIPAQKLDAFLVIQADPLTFTPDQVQEYVKYGFRKIKATVSKKRTIRHKNRDYHVTCGAEIFSRHKSTPVQISIYRDKLFIFEQGEDGILLGEALARQPFEKPAEFSEKVQPDELDRIITLLEEHNIAVCRSTLIEVYHKGLTLARAKQVFHHNQSRYAVYTKRMRQPETEKGTALFRAFILDCERSMGSNHIVTYATNGDLT</sequence>
<dbReference type="eggNOG" id="COG3415">
    <property type="taxonomic scope" value="Bacteria"/>
</dbReference>
<dbReference type="EMBL" id="CP001087">
    <property type="protein sequence ID" value="ACN17936.1"/>
    <property type="molecule type" value="Genomic_DNA"/>
</dbReference>
<dbReference type="STRING" id="177437.HRM2_48880"/>
<dbReference type="KEGG" id="dat:HRM2_48880"/>
<evidence type="ECO:0000313" key="2">
    <source>
        <dbReference type="Proteomes" id="UP000000442"/>
    </source>
</evidence>
<evidence type="ECO:0000313" key="1">
    <source>
        <dbReference type="EMBL" id="ACN17936.1"/>
    </source>
</evidence>
<dbReference type="AlphaFoldDB" id="C0QIJ2"/>
<dbReference type="OrthoDB" id="5410756at2"/>
<dbReference type="Proteomes" id="UP000000442">
    <property type="component" value="Chromosome"/>
</dbReference>
<protein>
    <submittedName>
        <fullName evidence="1">Uncharacterized protein</fullName>
    </submittedName>
</protein>